<dbReference type="EMBL" id="JACHGG010000004">
    <property type="protein sequence ID" value="MBB6060201.1"/>
    <property type="molecule type" value="Genomic_DNA"/>
</dbReference>
<comment type="caution">
    <text evidence="4">The sequence shown here is derived from an EMBL/GenBank/DDBJ whole genome shotgun (WGS) entry which is preliminary data.</text>
</comment>
<evidence type="ECO:0000256" key="2">
    <source>
        <dbReference type="SAM" id="Phobius"/>
    </source>
</evidence>
<dbReference type="PROSITE" id="PS52015">
    <property type="entry name" value="TONB_CTD"/>
    <property type="match status" value="1"/>
</dbReference>
<evidence type="ECO:0000259" key="3">
    <source>
        <dbReference type="PROSITE" id="PS52015"/>
    </source>
</evidence>
<dbReference type="AlphaFoldDB" id="A0A7W9WDB4"/>
<keyword evidence="4" id="KW-0645">Protease</keyword>
<dbReference type="GO" id="GO:0006508">
    <property type="term" value="P:proteolysis"/>
    <property type="evidence" value="ECO:0007669"/>
    <property type="project" value="UniProtKB-KW"/>
</dbReference>
<evidence type="ECO:0000313" key="4">
    <source>
        <dbReference type="EMBL" id="MBB6060201.1"/>
    </source>
</evidence>
<protein>
    <submittedName>
        <fullName evidence="4">Zn-dependent protease with chaperone function</fullName>
    </submittedName>
</protein>
<accession>A0A7W9WDB4</accession>
<dbReference type="InterPro" id="IPR008756">
    <property type="entry name" value="Peptidase_M56"/>
</dbReference>
<feature type="transmembrane region" description="Helical" evidence="2">
    <location>
        <begin position="48"/>
        <end position="71"/>
    </location>
</feature>
<dbReference type="RefSeq" id="WP_183404311.1">
    <property type="nucleotide sequence ID" value="NZ_JACHGG010000004.1"/>
</dbReference>
<dbReference type="GO" id="GO:0098797">
    <property type="term" value="C:plasma membrane protein complex"/>
    <property type="evidence" value="ECO:0007669"/>
    <property type="project" value="TreeGrafter"/>
</dbReference>
<keyword evidence="5" id="KW-1185">Reference proteome</keyword>
<dbReference type="Gene3D" id="3.30.1150.10">
    <property type="match status" value="1"/>
</dbReference>
<dbReference type="Proteomes" id="UP000532746">
    <property type="component" value="Unassembled WGS sequence"/>
</dbReference>
<evidence type="ECO:0000256" key="1">
    <source>
        <dbReference type="SAM" id="MobiDB-lite"/>
    </source>
</evidence>
<dbReference type="GO" id="GO:0008233">
    <property type="term" value="F:peptidase activity"/>
    <property type="evidence" value="ECO:0007669"/>
    <property type="project" value="UniProtKB-KW"/>
</dbReference>
<dbReference type="SUPFAM" id="SSF74653">
    <property type="entry name" value="TolA/TonB C-terminal domain"/>
    <property type="match status" value="1"/>
</dbReference>
<feature type="transmembrane region" description="Helical" evidence="2">
    <location>
        <begin position="12"/>
        <end position="36"/>
    </location>
</feature>
<keyword evidence="2" id="KW-0472">Membrane</keyword>
<dbReference type="GO" id="GO:0055085">
    <property type="term" value="P:transmembrane transport"/>
    <property type="evidence" value="ECO:0007669"/>
    <property type="project" value="InterPro"/>
</dbReference>
<reference evidence="4 5" key="1">
    <citation type="submission" date="2020-08" db="EMBL/GenBank/DDBJ databases">
        <title>Genomic Encyclopedia of Type Strains, Phase IV (KMG-IV): sequencing the most valuable type-strain genomes for metagenomic binning, comparative biology and taxonomic classification.</title>
        <authorList>
            <person name="Goeker M."/>
        </authorList>
    </citation>
    <scope>NUCLEOTIDE SEQUENCE [LARGE SCALE GENOMIC DNA]</scope>
    <source>
        <strain evidence="4 5">DSM 26718</strain>
    </source>
</reference>
<name>A0A7W9WDB4_9BACT</name>
<gene>
    <name evidence="4" type="ORF">HNQ93_003067</name>
</gene>
<organism evidence="4 5">
    <name type="scientific">Hymenobacter luteus</name>
    <dbReference type="NCBI Taxonomy" id="1411122"/>
    <lineage>
        <taxon>Bacteria</taxon>
        <taxon>Pseudomonadati</taxon>
        <taxon>Bacteroidota</taxon>
        <taxon>Cytophagia</taxon>
        <taxon>Cytophagales</taxon>
        <taxon>Hymenobacteraceae</taxon>
        <taxon>Hymenobacter</taxon>
    </lineage>
</organism>
<proteinExistence type="predicted"/>
<dbReference type="Pfam" id="PF05569">
    <property type="entry name" value="Peptidase_M56"/>
    <property type="match status" value="1"/>
</dbReference>
<feature type="transmembrane region" description="Helical" evidence="2">
    <location>
        <begin position="118"/>
        <end position="140"/>
    </location>
</feature>
<feature type="region of interest" description="Disordered" evidence="1">
    <location>
        <begin position="406"/>
        <end position="427"/>
    </location>
</feature>
<dbReference type="PANTHER" id="PTHR33446:SF2">
    <property type="entry name" value="PROTEIN TONB"/>
    <property type="match status" value="1"/>
</dbReference>
<keyword evidence="2" id="KW-0812">Transmembrane</keyword>
<evidence type="ECO:0000313" key="5">
    <source>
        <dbReference type="Proteomes" id="UP000532746"/>
    </source>
</evidence>
<sequence length="467" mass="50164">MLPLLLPTTSLLVLLSWLGQSTLLLGAGWLLYYLVLRRERCFGYNRRFLLLVPWLALGLPPLLTLGAPWFMRGWAVWSGTLGGGMLLPGGLLPTVRILAAPGPGATAVAANALAWLPALYGAVALGLLLRLGGQVLHLWLGTRHWPRQLRPGYTLVFSGGRRPISSFGRWIFWDETAGLAPAEAAAILAHEVAHVQQGHTRTRLLLEVARALLWASPFVHLYPRALECTHEFLADAAALGATPATPGNPAGPYAALLARLALGQFQPDLPLAHSFTQSLTLTRIRMLTSYAPTPRWKRWLALPLSAALLFTMACEKAAELPPPPPPTLSASATLAPPPPPLPAYNQAQQMPEYEGGPKQLLADIAALIKYPEVARAEKLEGRVFVSFIVAADGSLQAVQVRKGIETTSTDPGSQGQPARANSSTPAAQALHEAALNAVRNLPGRWTPGREKGQAVAVQYTIPITFAL</sequence>
<feature type="domain" description="TonB C-terminal" evidence="3">
    <location>
        <begin position="355"/>
        <end position="467"/>
    </location>
</feature>
<feature type="compositionally biased region" description="Polar residues" evidence="1">
    <location>
        <begin position="406"/>
        <end position="425"/>
    </location>
</feature>
<keyword evidence="4" id="KW-0378">Hydrolase</keyword>
<dbReference type="PANTHER" id="PTHR33446">
    <property type="entry name" value="PROTEIN TONB-RELATED"/>
    <property type="match status" value="1"/>
</dbReference>
<dbReference type="Pfam" id="PF03544">
    <property type="entry name" value="TonB_C"/>
    <property type="match status" value="2"/>
</dbReference>
<dbReference type="InterPro" id="IPR037682">
    <property type="entry name" value="TonB_C"/>
</dbReference>
<dbReference type="InterPro" id="IPR051045">
    <property type="entry name" value="TonB-dependent_transducer"/>
</dbReference>
<keyword evidence="2" id="KW-1133">Transmembrane helix</keyword>
<dbReference type="GO" id="GO:0031992">
    <property type="term" value="F:energy transducer activity"/>
    <property type="evidence" value="ECO:0007669"/>
    <property type="project" value="TreeGrafter"/>
</dbReference>